<evidence type="ECO:0000313" key="2">
    <source>
        <dbReference type="Proteomes" id="UP000054770"/>
    </source>
</evidence>
<dbReference type="AlphaFoldDB" id="A0A158KM56"/>
<name>A0A158KM56_9BURK</name>
<proteinExistence type="predicted"/>
<dbReference type="Pfam" id="PF00702">
    <property type="entry name" value="Hydrolase"/>
    <property type="match status" value="1"/>
</dbReference>
<dbReference type="SFLD" id="SFLDS00003">
    <property type="entry name" value="Haloacid_Dehalogenase"/>
    <property type="match status" value="1"/>
</dbReference>
<keyword evidence="2" id="KW-1185">Reference proteome</keyword>
<dbReference type="InterPro" id="IPR036412">
    <property type="entry name" value="HAD-like_sf"/>
</dbReference>
<dbReference type="SUPFAM" id="SSF56784">
    <property type="entry name" value="HAD-like"/>
    <property type="match status" value="1"/>
</dbReference>
<sequence length="234" mass="24778">MGVGLGLRHPHPGASDYHVTYNSTAPSPDPMPPPITSVLFDMDGVLCDYDRSLRVAHLAAASGCTPEQIRHAIWGSGLEAQADAGALSEPEYLSAVADLLGCSIPLEHWLLARRAAMSPNPDVLALAAAVSTRHRVAILTNNCHMVTDNMSFICPAIAQVFGTAIYSSASFKATKPAAQAYLLCVDAFGFKAAEVLFIDDVDANVTGAIEAGLPAYKYIGADALSNELRRLKLL</sequence>
<dbReference type="Gene3D" id="1.10.150.240">
    <property type="entry name" value="Putative phosphatase, domain 2"/>
    <property type="match status" value="1"/>
</dbReference>
<dbReference type="Gene3D" id="3.40.50.1000">
    <property type="entry name" value="HAD superfamily/HAD-like"/>
    <property type="match status" value="1"/>
</dbReference>
<dbReference type="PANTHER" id="PTHR43611">
    <property type="entry name" value="ALPHA-D-GLUCOSE 1-PHOSPHATE PHOSPHATASE"/>
    <property type="match status" value="1"/>
</dbReference>
<dbReference type="CDD" id="cd02603">
    <property type="entry name" value="HAD_sEH-N_like"/>
    <property type="match status" value="1"/>
</dbReference>
<evidence type="ECO:0000313" key="1">
    <source>
        <dbReference type="EMBL" id="SAL82164.1"/>
    </source>
</evidence>
<dbReference type="EMBL" id="FCON02000115">
    <property type="protein sequence ID" value="SAL82164.1"/>
    <property type="molecule type" value="Genomic_DNA"/>
</dbReference>
<dbReference type="NCBIfam" id="TIGR01509">
    <property type="entry name" value="HAD-SF-IA-v3"/>
    <property type="match status" value="1"/>
</dbReference>
<protein>
    <submittedName>
        <fullName evidence="1">Hydrolase</fullName>
    </submittedName>
</protein>
<dbReference type="PANTHER" id="PTHR43611:SF3">
    <property type="entry name" value="FLAVIN MONONUCLEOTIDE HYDROLASE 1, CHLOROPLATIC"/>
    <property type="match status" value="1"/>
</dbReference>
<dbReference type="Proteomes" id="UP000054770">
    <property type="component" value="Unassembled WGS sequence"/>
</dbReference>
<dbReference type="SFLD" id="SFLDG01129">
    <property type="entry name" value="C1.5:_HAD__Beta-PGM__Phosphata"/>
    <property type="match status" value="1"/>
</dbReference>
<organism evidence="1 2">
    <name type="scientific">Caballeronia choica</name>
    <dbReference type="NCBI Taxonomy" id="326476"/>
    <lineage>
        <taxon>Bacteria</taxon>
        <taxon>Pseudomonadati</taxon>
        <taxon>Pseudomonadota</taxon>
        <taxon>Betaproteobacteria</taxon>
        <taxon>Burkholderiales</taxon>
        <taxon>Burkholderiaceae</taxon>
        <taxon>Caballeronia</taxon>
    </lineage>
</organism>
<dbReference type="InterPro" id="IPR023198">
    <property type="entry name" value="PGP-like_dom2"/>
</dbReference>
<gene>
    <name evidence="1" type="ORF">AWB68_06409</name>
</gene>
<accession>A0A158KM56</accession>
<reference evidence="1" key="1">
    <citation type="submission" date="2016-01" db="EMBL/GenBank/DDBJ databases">
        <authorList>
            <person name="Peeters C."/>
        </authorList>
    </citation>
    <scope>NUCLEOTIDE SEQUENCE [LARGE SCALE GENOMIC DNA]</scope>
    <source>
        <strain evidence="1">LMG 22940</strain>
    </source>
</reference>
<dbReference type="InterPro" id="IPR023214">
    <property type="entry name" value="HAD_sf"/>
</dbReference>
<keyword evidence="1" id="KW-0378">Hydrolase</keyword>
<dbReference type="GO" id="GO:0016787">
    <property type="term" value="F:hydrolase activity"/>
    <property type="evidence" value="ECO:0007669"/>
    <property type="project" value="UniProtKB-KW"/>
</dbReference>
<dbReference type="InterPro" id="IPR006439">
    <property type="entry name" value="HAD-SF_hydro_IA"/>
</dbReference>
<comment type="caution">
    <text evidence="1">The sequence shown here is derived from an EMBL/GenBank/DDBJ whole genome shotgun (WGS) entry which is preliminary data.</text>
</comment>
<dbReference type="PRINTS" id="PR00413">
    <property type="entry name" value="HADHALOGNASE"/>
</dbReference>